<gene>
    <name evidence="1" type="ORF">GWI33_021142</name>
</gene>
<evidence type="ECO:0000313" key="2">
    <source>
        <dbReference type="Proteomes" id="UP000625711"/>
    </source>
</evidence>
<protein>
    <submittedName>
        <fullName evidence="1">Uncharacterized protein</fullName>
    </submittedName>
</protein>
<name>A0A834HQB2_RHYFE</name>
<evidence type="ECO:0000313" key="1">
    <source>
        <dbReference type="EMBL" id="KAF7265488.1"/>
    </source>
</evidence>
<sequence length="91" mass="10373">MNRFHRGSPPRIDAMHKMAVHQWYRPVHEPFIKSDTYSRGAIRQAFDVQVTISAVDRAIKITVVISQFRMRKSPANFCVENATNDAIATTA</sequence>
<dbReference type="Proteomes" id="UP000625711">
    <property type="component" value="Unassembled WGS sequence"/>
</dbReference>
<organism evidence="1 2">
    <name type="scientific">Rhynchophorus ferrugineus</name>
    <name type="common">Red palm weevil</name>
    <name type="synonym">Curculio ferrugineus</name>
    <dbReference type="NCBI Taxonomy" id="354439"/>
    <lineage>
        <taxon>Eukaryota</taxon>
        <taxon>Metazoa</taxon>
        <taxon>Ecdysozoa</taxon>
        <taxon>Arthropoda</taxon>
        <taxon>Hexapoda</taxon>
        <taxon>Insecta</taxon>
        <taxon>Pterygota</taxon>
        <taxon>Neoptera</taxon>
        <taxon>Endopterygota</taxon>
        <taxon>Coleoptera</taxon>
        <taxon>Polyphaga</taxon>
        <taxon>Cucujiformia</taxon>
        <taxon>Curculionidae</taxon>
        <taxon>Dryophthorinae</taxon>
        <taxon>Rhynchophorus</taxon>
    </lineage>
</organism>
<dbReference type="EMBL" id="JAACXV010014612">
    <property type="protein sequence ID" value="KAF7265488.1"/>
    <property type="molecule type" value="Genomic_DNA"/>
</dbReference>
<reference evidence="1" key="1">
    <citation type="submission" date="2020-08" db="EMBL/GenBank/DDBJ databases">
        <title>Genome sequencing and assembly of the red palm weevil Rhynchophorus ferrugineus.</title>
        <authorList>
            <person name="Dias G.B."/>
            <person name="Bergman C.M."/>
            <person name="Manee M."/>
        </authorList>
    </citation>
    <scope>NUCLEOTIDE SEQUENCE</scope>
    <source>
        <strain evidence="1">AA-2017</strain>
        <tissue evidence="1">Whole larva</tissue>
    </source>
</reference>
<accession>A0A834HQB2</accession>
<keyword evidence="2" id="KW-1185">Reference proteome</keyword>
<proteinExistence type="predicted"/>
<dbReference type="AlphaFoldDB" id="A0A834HQB2"/>
<comment type="caution">
    <text evidence="1">The sequence shown here is derived from an EMBL/GenBank/DDBJ whole genome shotgun (WGS) entry which is preliminary data.</text>
</comment>